<evidence type="ECO:0000313" key="4">
    <source>
        <dbReference type="EMBL" id="EHO52602.1"/>
    </source>
</evidence>
<feature type="signal peptide" evidence="2">
    <location>
        <begin position="1"/>
        <end position="35"/>
    </location>
</feature>
<feature type="domain" description="DUF5776" evidence="3">
    <location>
        <begin position="396"/>
        <end position="464"/>
    </location>
</feature>
<reference evidence="4 5" key="1">
    <citation type="submission" date="2011-09" db="EMBL/GenBank/DDBJ databases">
        <authorList>
            <person name="Weinstock G."/>
            <person name="Sodergren E."/>
            <person name="Clifton S."/>
            <person name="Fulton L."/>
            <person name="Fulton B."/>
            <person name="Courtney L."/>
            <person name="Fronick C."/>
            <person name="Harrison M."/>
            <person name="Strong C."/>
            <person name="Farmer C."/>
            <person name="Delahaunty K."/>
            <person name="Markovic C."/>
            <person name="Hall O."/>
            <person name="Minx P."/>
            <person name="Tomlinson C."/>
            <person name="Mitreva M."/>
            <person name="Hou S."/>
            <person name="Chen J."/>
            <person name="Wollam A."/>
            <person name="Pepin K.H."/>
            <person name="Johnson M."/>
            <person name="Bhonagiri V."/>
            <person name="Zhang X."/>
            <person name="Suruliraj S."/>
            <person name="Warren W."/>
            <person name="Chinwalla A."/>
            <person name="Mardis E.R."/>
            <person name="Wilson R.K."/>
        </authorList>
    </citation>
    <scope>NUCLEOTIDE SEQUENCE [LARGE SCALE GENOMIC DNA]</scope>
    <source>
        <strain evidence="4 5">F0435</strain>
    </source>
</reference>
<dbReference type="EMBL" id="AGRJ01000095">
    <property type="protein sequence ID" value="EHO52602.1"/>
    <property type="molecule type" value="Genomic_DNA"/>
</dbReference>
<evidence type="ECO:0000313" key="5">
    <source>
        <dbReference type="Proteomes" id="UP000005025"/>
    </source>
</evidence>
<proteinExistence type="predicted"/>
<evidence type="ECO:0000259" key="3">
    <source>
        <dbReference type="Pfam" id="PF19087"/>
    </source>
</evidence>
<accession>H1LEA6</accession>
<dbReference type="AlphaFoldDB" id="H1LEA6"/>
<dbReference type="Proteomes" id="UP000005025">
    <property type="component" value="Unassembled WGS sequence"/>
</dbReference>
<evidence type="ECO:0000256" key="1">
    <source>
        <dbReference type="SAM" id="MobiDB-lite"/>
    </source>
</evidence>
<dbReference type="HOGENOM" id="CLU_578454_0_0_9"/>
<comment type="caution">
    <text evidence="4">The sequence shown here is derived from an EMBL/GenBank/DDBJ whole genome shotgun (WGS) entry which is preliminary data.</text>
</comment>
<gene>
    <name evidence="4" type="ORF">HMPREF9104_00932</name>
</gene>
<evidence type="ECO:0000256" key="2">
    <source>
        <dbReference type="SAM" id="SignalP"/>
    </source>
</evidence>
<sequence length="469" mass="51430">MIRNQIIKRIMMACFACLATVLVFLVGGQSHDVQADDTPTEITTKVYVVDTKGNQLKAPEQFTIVVANPNANCVNVSVPGYDPAKTLHSVKFITDPTFQAYTNTSSKTFLLDTPNNRVIGTIQPSNPNDPPQISYQYMDGFQSLVDKGFMKSFSTISEALVNFLDATKAGIAFDGTPPLDINMYGQITPTSITVTYQYQPASATVNYVNDNANGAIVYSEPIDGFVGKTGEYTPVAPAGYQLVDPKPIAYTLTKDTDNLTVHVVPKTAPVVPSGPSDNPVLAKQESSTTPTVPTPSKQPTVTEQPSVPNYAAVKGAAVYATKGIYLYKTSNFKNSQRIAKYPKVKRVSRPMFVVVDYARSTNGALRYKVRDVNHGSKTAGKVGYITANRKYVVPVYYQSMPKNNKITVINKKGVNAYKRVNLTNKVTNYKKGTHLTIKKIVKHNLTTRYQLVNGNYITGNKKLVIQGNY</sequence>
<feature type="compositionally biased region" description="Low complexity" evidence="1">
    <location>
        <begin position="286"/>
        <end position="302"/>
    </location>
</feature>
<dbReference type="PATRIC" id="fig|797516.3.peg.828"/>
<keyword evidence="2" id="KW-0732">Signal</keyword>
<name>H1LEA6_9LACO</name>
<dbReference type="Pfam" id="PF19087">
    <property type="entry name" value="DUF5776"/>
    <property type="match status" value="1"/>
</dbReference>
<feature type="chain" id="PRO_5003551123" description="DUF5776 domain-containing protein" evidence="2">
    <location>
        <begin position="36"/>
        <end position="469"/>
    </location>
</feature>
<feature type="region of interest" description="Disordered" evidence="1">
    <location>
        <begin position="270"/>
        <end position="305"/>
    </location>
</feature>
<dbReference type="STRING" id="797516.HMPREF9104_00932"/>
<dbReference type="RefSeq" id="WP_008856111.1">
    <property type="nucleotide sequence ID" value="NZ_JH591019.1"/>
</dbReference>
<dbReference type="InterPro" id="IPR044081">
    <property type="entry name" value="DUF5776"/>
</dbReference>
<protein>
    <recommendedName>
        <fullName evidence="3">DUF5776 domain-containing protein</fullName>
    </recommendedName>
</protein>
<organism evidence="4 5">
    <name type="scientific">Lentilactobacillus kisonensis F0435</name>
    <dbReference type="NCBI Taxonomy" id="797516"/>
    <lineage>
        <taxon>Bacteria</taxon>
        <taxon>Bacillati</taxon>
        <taxon>Bacillota</taxon>
        <taxon>Bacilli</taxon>
        <taxon>Lactobacillales</taxon>
        <taxon>Lactobacillaceae</taxon>
        <taxon>Lentilactobacillus</taxon>
    </lineage>
</organism>
<dbReference type="Gene3D" id="3.10.20.320">
    <property type="entry name" value="Putative peptidoglycan bound protein (lpxtg motif)"/>
    <property type="match status" value="1"/>
</dbReference>